<protein>
    <recommendedName>
        <fullName evidence="2">C2H2-type domain-containing protein</fullName>
    </recommendedName>
</protein>
<dbReference type="Proteomes" id="UP000580250">
    <property type="component" value="Unassembled WGS sequence"/>
</dbReference>
<accession>A0A6V7XKP4</accession>
<dbReference type="AlphaFoldDB" id="A0A6V7XKP4"/>
<gene>
    <name evidence="3" type="ORF">MENT_LOCUS53327</name>
</gene>
<feature type="region of interest" description="Disordered" evidence="1">
    <location>
        <begin position="146"/>
        <end position="166"/>
    </location>
</feature>
<feature type="compositionally biased region" description="Basic and acidic residues" evidence="1">
    <location>
        <begin position="244"/>
        <end position="254"/>
    </location>
</feature>
<reference evidence="3 4" key="1">
    <citation type="submission" date="2020-08" db="EMBL/GenBank/DDBJ databases">
        <authorList>
            <person name="Koutsovoulos G."/>
            <person name="Danchin GJ E."/>
        </authorList>
    </citation>
    <scope>NUCLEOTIDE SEQUENCE [LARGE SCALE GENOMIC DNA]</scope>
</reference>
<evidence type="ECO:0000259" key="2">
    <source>
        <dbReference type="PROSITE" id="PS00028"/>
    </source>
</evidence>
<feature type="domain" description="C2H2-type" evidence="2">
    <location>
        <begin position="13"/>
        <end position="36"/>
    </location>
</feature>
<comment type="caution">
    <text evidence="3">The sequence shown here is derived from an EMBL/GenBank/DDBJ whole genome shotgun (WGS) entry which is preliminary data.</text>
</comment>
<evidence type="ECO:0000256" key="1">
    <source>
        <dbReference type="SAM" id="MobiDB-lite"/>
    </source>
</evidence>
<feature type="compositionally biased region" description="Low complexity" evidence="1">
    <location>
        <begin position="202"/>
        <end position="221"/>
    </location>
</feature>
<dbReference type="EMBL" id="CAJEWN010001763">
    <property type="protein sequence ID" value="CAD2199896.1"/>
    <property type="molecule type" value="Genomic_DNA"/>
</dbReference>
<name>A0A6V7XKP4_MELEN</name>
<proteinExistence type="predicted"/>
<evidence type="ECO:0000313" key="4">
    <source>
        <dbReference type="Proteomes" id="UP000580250"/>
    </source>
</evidence>
<dbReference type="InterPro" id="IPR013087">
    <property type="entry name" value="Znf_C2H2_type"/>
</dbReference>
<organism evidence="3 4">
    <name type="scientific">Meloidogyne enterolobii</name>
    <name type="common">Root-knot nematode worm</name>
    <name type="synonym">Meloidogyne mayaguensis</name>
    <dbReference type="NCBI Taxonomy" id="390850"/>
    <lineage>
        <taxon>Eukaryota</taxon>
        <taxon>Metazoa</taxon>
        <taxon>Ecdysozoa</taxon>
        <taxon>Nematoda</taxon>
        <taxon>Chromadorea</taxon>
        <taxon>Rhabditida</taxon>
        <taxon>Tylenchina</taxon>
        <taxon>Tylenchomorpha</taxon>
        <taxon>Tylenchoidea</taxon>
        <taxon>Meloidogynidae</taxon>
        <taxon>Meloidogyninae</taxon>
        <taxon>Meloidogyne</taxon>
    </lineage>
</organism>
<sequence length="254" mass="28980">MKNLYKDPNYYRCPVVNCLKNYGHPRTLGEHVHAAHGENVWNKIQTFRNENNVENYGLIRMDEHGNLSLLIHKHPKTNHNILVIKHTRPKDGNKILVIQLYQSGGHFEYPAYTHQGGPQHFDYSAYPPQGEEQHFPQFQTHIEQNEHHSGHTTHIPHRAGSGSNTQSKFRLFGKEIYVGDQDEILPQDFARNEEEENAMILQAQQQSRQEARQQSRQQNHGQGSGSNQGGSSRQRGTPRQGRGSGDKGKGKALD</sequence>
<evidence type="ECO:0000313" key="3">
    <source>
        <dbReference type="EMBL" id="CAD2199896.1"/>
    </source>
</evidence>
<dbReference type="PROSITE" id="PS00028">
    <property type="entry name" value="ZINC_FINGER_C2H2_1"/>
    <property type="match status" value="1"/>
</dbReference>
<feature type="region of interest" description="Disordered" evidence="1">
    <location>
        <begin position="201"/>
        <end position="254"/>
    </location>
</feature>